<dbReference type="PROSITE" id="PS51257">
    <property type="entry name" value="PROKAR_LIPOPROTEIN"/>
    <property type="match status" value="1"/>
</dbReference>
<dbReference type="EMBL" id="QSOI01000011">
    <property type="protein sequence ID" value="RGI83657.1"/>
    <property type="molecule type" value="Genomic_DNA"/>
</dbReference>
<keyword evidence="3 5" id="KW-0732">Signal</keyword>
<dbReference type="RefSeq" id="WP_005330704.1">
    <property type="nucleotide sequence ID" value="NZ_CP102279.1"/>
</dbReference>
<dbReference type="AlphaFoldDB" id="A0A3E4F596"/>
<comment type="caution">
    <text evidence="7">The sequence shown here is derived from an EMBL/GenBank/DDBJ whole genome shotgun (WGS) entry which is preliminary data.</text>
</comment>
<evidence type="ECO:0000256" key="1">
    <source>
        <dbReference type="ARBA" id="ARBA00004418"/>
    </source>
</evidence>
<gene>
    <name evidence="11" type="ORF">DW860_12915</name>
    <name evidence="10" type="ORF">DWY33_15265</name>
    <name evidence="9" type="ORF">DXB12_12050</name>
    <name evidence="8" type="ORF">DXC93_11395</name>
    <name evidence="7" type="ORF">DXD84_09670</name>
</gene>
<evidence type="ECO:0000256" key="5">
    <source>
        <dbReference type="SAM" id="SignalP"/>
    </source>
</evidence>
<protein>
    <submittedName>
        <fullName evidence="7">ABC transporter substrate-binding protein</fullName>
    </submittedName>
</protein>
<evidence type="ECO:0000313" key="12">
    <source>
        <dbReference type="Proteomes" id="UP000260664"/>
    </source>
</evidence>
<dbReference type="InterPro" id="IPR015168">
    <property type="entry name" value="SsuA/THI5"/>
</dbReference>
<dbReference type="Proteomes" id="UP000284742">
    <property type="component" value="Unassembled WGS sequence"/>
</dbReference>
<evidence type="ECO:0000313" key="14">
    <source>
        <dbReference type="Proteomes" id="UP000261324"/>
    </source>
</evidence>
<feature type="compositionally biased region" description="Basic and acidic residues" evidence="4">
    <location>
        <begin position="26"/>
        <end position="42"/>
    </location>
</feature>
<dbReference type="Proteomes" id="UP000261324">
    <property type="component" value="Unassembled WGS sequence"/>
</dbReference>
<feature type="chain" id="PRO_5043181966" evidence="5">
    <location>
        <begin position="23"/>
        <end position="364"/>
    </location>
</feature>
<keyword evidence="13" id="KW-1185">Reference proteome</keyword>
<feature type="domain" description="SsuA/THI5-like" evidence="6">
    <location>
        <begin position="61"/>
        <end position="265"/>
    </location>
</feature>
<reference evidence="12 13" key="1">
    <citation type="submission" date="2018-08" db="EMBL/GenBank/DDBJ databases">
        <title>A genome reference for cultivated species of the human gut microbiota.</title>
        <authorList>
            <person name="Zou Y."/>
            <person name="Xue W."/>
            <person name="Luo G."/>
        </authorList>
    </citation>
    <scope>NUCLEOTIDE SEQUENCE [LARGE SCALE GENOMIC DNA]</scope>
    <source>
        <strain evidence="10 15">AF25-11</strain>
        <strain evidence="11 16">AM37-5</strain>
        <strain evidence="9 13">OM02-12</strain>
        <strain evidence="8 14">TF09-3</strain>
        <strain evidence="7 12">TM09-19AC</strain>
    </source>
</reference>
<accession>A0A3E4F596</accession>
<evidence type="ECO:0000256" key="3">
    <source>
        <dbReference type="ARBA" id="ARBA00022729"/>
    </source>
</evidence>
<evidence type="ECO:0000256" key="2">
    <source>
        <dbReference type="ARBA" id="ARBA00010742"/>
    </source>
</evidence>
<dbReference type="EMBL" id="QRUK01000047">
    <property type="protein sequence ID" value="RGR53972.1"/>
    <property type="molecule type" value="Genomic_DNA"/>
</dbReference>
<evidence type="ECO:0000259" key="6">
    <source>
        <dbReference type="Pfam" id="PF09084"/>
    </source>
</evidence>
<evidence type="ECO:0000313" key="9">
    <source>
        <dbReference type="EMBL" id="RGO48753.1"/>
    </source>
</evidence>
<dbReference type="EMBL" id="QSVQ01000015">
    <property type="protein sequence ID" value="RGO48753.1"/>
    <property type="molecule type" value="Genomic_DNA"/>
</dbReference>
<evidence type="ECO:0000313" key="16">
    <source>
        <dbReference type="Proteomes" id="UP000284742"/>
    </source>
</evidence>
<evidence type="ECO:0000313" key="8">
    <source>
        <dbReference type="EMBL" id="RGK81328.1"/>
    </source>
</evidence>
<evidence type="ECO:0000313" key="15">
    <source>
        <dbReference type="Proteomes" id="UP000283652"/>
    </source>
</evidence>
<evidence type="ECO:0000313" key="13">
    <source>
        <dbReference type="Proteomes" id="UP000261055"/>
    </source>
</evidence>
<dbReference type="Gene3D" id="3.40.190.10">
    <property type="entry name" value="Periplasmic binding protein-like II"/>
    <property type="match status" value="2"/>
</dbReference>
<name>A0A3E4F596_9FIRM</name>
<comment type="subcellular location">
    <subcellularLocation>
        <location evidence="1">Periplasm</location>
    </subcellularLocation>
</comment>
<dbReference type="PANTHER" id="PTHR30024:SF47">
    <property type="entry name" value="TAURINE-BINDING PERIPLASMIC PROTEIN"/>
    <property type="match status" value="1"/>
</dbReference>
<dbReference type="Proteomes" id="UP000283652">
    <property type="component" value="Unassembled WGS sequence"/>
</dbReference>
<dbReference type="Proteomes" id="UP000260664">
    <property type="component" value="Unassembled WGS sequence"/>
</dbReference>
<dbReference type="Proteomes" id="UP000261055">
    <property type="component" value="Unassembled WGS sequence"/>
</dbReference>
<dbReference type="GeneID" id="92863674"/>
<evidence type="ECO:0000313" key="10">
    <source>
        <dbReference type="EMBL" id="RGR53972.1"/>
    </source>
</evidence>
<dbReference type="SUPFAM" id="SSF53850">
    <property type="entry name" value="Periplasmic binding protein-like II"/>
    <property type="match status" value="1"/>
</dbReference>
<comment type="similarity">
    <text evidence="2">Belongs to the bacterial solute-binding protein SsuA/TauA family.</text>
</comment>
<feature type="signal peptide" evidence="5">
    <location>
        <begin position="1"/>
        <end position="22"/>
    </location>
</feature>
<evidence type="ECO:0000256" key="4">
    <source>
        <dbReference type="SAM" id="MobiDB-lite"/>
    </source>
</evidence>
<dbReference type="PANTHER" id="PTHR30024">
    <property type="entry name" value="ALIPHATIC SULFONATES-BINDING PROTEIN-RELATED"/>
    <property type="match status" value="1"/>
</dbReference>
<feature type="region of interest" description="Disordered" evidence="4">
    <location>
        <begin position="21"/>
        <end position="42"/>
    </location>
</feature>
<dbReference type="EMBL" id="QSRA01000015">
    <property type="protein sequence ID" value="RGK81328.1"/>
    <property type="molecule type" value="Genomic_DNA"/>
</dbReference>
<proteinExistence type="inferred from homology"/>
<evidence type="ECO:0000313" key="7">
    <source>
        <dbReference type="EMBL" id="RGI83657.1"/>
    </source>
</evidence>
<sequence>MKKRIISLLLAAAMTFSLTACGGNSSDDKKEETKTENTDNKETPEVDTIHWARANSGNILVTIAKQQGYFDEVGINVIEDPVESSTAALQALQAKQVDVTSNQGTNNPLQFISTGSDFSIVGGYMLKGMYIIGKKDTQYKDVTSLKGSKFAYAGVHPVVGMALLDAGIDPNNDVEWLTYSTNSDRLAAVVSGEADYAVLSGDQLYAVGNNDQIEIKAWLDDLVPNYGCCRMNMNTDFVKKNPTTVKLLLKSLIRAEQWYLANKEECVKILAKEIGAEEDYVAAYLLNDNYVSSVDPCKNSVVKTWEAMIKMGFIDQADADKINIEDHINTELYKEALDECVAEYHDEDPDFYDGRVKFFEENDQ</sequence>
<evidence type="ECO:0000313" key="11">
    <source>
        <dbReference type="EMBL" id="RHC04235.1"/>
    </source>
</evidence>
<dbReference type="EMBL" id="QSHK01000011">
    <property type="protein sequence ID" value="RHC04235.1"/>
    <property type="molecule type" value="Genomic_DNA"/>
</dbReference>
<organism evidence="7 12">
    <name type="scientific">Dorea formicigenerans</name>
    <dbReference type="NCBI Taxonomy" id="39486"/>
    <lineage>
        <taxon>Bacteria</taxon>
        <taxon>Bacillati</taxon>
        <taxon>Bacillota</taxon>
        <taxon>Clostridia</taxon>
        <taxon>Lachnospirales</taxon>
        <taxon>Lachnospiraceae</taxon>
        <taxon>Dorea</taxon>
    </lineage>
</organism>
<dbReference type="Pfam" id="PF09084">
    <property type="entry name" value="NMT1"/>
    <property type="match status" value="1"/>
</dbReference>
<dbReference type="GO" id="GO:0042597">
    <property type="term" value="C:periplasmic space"/>
    <property type="evidence" value="ECO:0007669"/>
    <property type="project" value="UniProtKB-SubCell"/>
</dbReference>